<proteinExistence type="predicted"/>
<evidence type="ECO:0000313" key="1">
    <source>
        <dbReference type="EMBL" id="KAJ4826900.1"/>
    </source>
</evidence>
<keyword evidence="2" id="KW-1185">Reference proteome</keyword>
<comment type="caution">
    <text evidence="1">The sequence shown here is derived from an EMBL/GenBank/DDBJ whole genome shotgun (WGS) entry which is preliminary data.</text>
</comment>
<name>A0A9Q0F8N9_9ROSI</name>
<sequence>MELGQWNKTTFGNIDTDIVAFQGEIDRLELKFEQTDLSAAEKRAGMVLSELVEIKTEEVEVSRQIRLQLDALSLQPRACDGWRWSVGASREFTVKSSSMPAIQKLSIFCGRRCMMACPMYGNGGAFASTLSGSALSVAAPGAQRSQEVWMLLGSSMLWSVWLARNALLFESKPLYQDMLFDLVLTRAFWWFKGSHLTLPASCYPHQNRSKGGLGGKYAYNMSS</sequence>
<dbReference type="EMBL" id="JAKUCV010006547">
    <property type="protein sequence ID" value="KAJ4826900.1"/>
    <property type="molecule type" value="Genomic_DNA"/>
</dbReference>
<reference evidence="1" key="2">
    <citation type="journal article" date="2023" name="Plants (Basel)">
        <title>Annotation of the Turnera subulata (Passifloraceae) Draft Genome Reveals the S-Locus Evolved after the Divergence of Turneroideae from Passifloroideae in a Stepwise Manner.</title>
        <authorList>
            <person name="Henning P.M."/>
            <person name="Roalson E.H."/>
            <person name="Mir W."/>
            <person name="McCubbin A.G."/>
            <person name="Shore J.S."/>
        </authorList>
    </citation>
    <scope>NUCLEOTIDE SEQUENCE</scope>
    <source>
        <strain evidence="1">F60SS</strain>
    </source>
</reference>
<dbReference type="Proteomes" id="UP001141552">
    <property type="component" value="Unassembled WGS sequence"/>
</dbReference>
<gene>
    <name evidence="1" type="ORF">Tsubulata_006123</name>
</gene>
<dbReference type="AlphaFoldDB" id="A0A9Q0F8N9"/>
<evidence type="ECO:0000313" key="2">
    <source>
        <dbReference type="Proteomes" id="UP001141552"/>
    </source>
</evidence>
<accession>A0A9Q0F8N9</accession>
<organism evidence="1 2">
    <name type="scientific">Turnera subulata</name>
    <dbReference type="NCBI Taxonomy" id="218843"/>
    <lineage>
        <taxon>Eukaryota</taxon>
        <taxon>Viridiplantae</taxon>
        <taxon>Streptophyta</taxon>
        <taxon>Embryophyta</taxon>
        <taxon>Tracheophyta</taxon>
        <taxon>Spermatophyta</taxon>
        <taxon>Magnoliopsida</taxon>
        <taxon>eudicotyledons</taxon>
        <taxon>Gunneridae</taxon>
        <taxon>Pentapetalae</taxon>
        <taxon>rosids</taxon>
        <taxon>fabids</taxon>
        <taxon>Malpighiales</taxon>
        <taxon>Passifloraceae</taxon>
        <taxon>Turnera</taxon>
    </lineage>
</organism>
<reference evidence="1" key="1">
    <citation type="submission" date="2022-02" db="EMBL/GenBank/DDBJ databases">
        <authorList>
            <person name="Henning P.M."/>
            <person name="McCubbin A.G."/>
            <person name="Shore J.S."/>
        </authorList>
    </citation>
    <scope>NUCLEOTIDE SEQUENCE</scope>
    <source>
        <strain evidence="1">F60SS</strain>
        <tissue evidence="1">Leaves</tissue>
    </source>
</reference>
<protein>
    <submittedName>
        <fullName evidence="1">Uncharacterized protein</fullName>
    </submittedName>
</protein>